<accession>A0A326UES6</accession>
<dbReference type="PANTHER" id="PTHR11203:SF37">
    <property type="entry name" value="INTEGRATOR COMPLEX SUBUNIT 11"/>
    <property type="match status" value="1"/>
</dbReference>
<dbReference type="EMBL" id="QKUF01000009">
    <property type="protein sequence ID" value="PZW29183.1"/>
    <property type="molecule type" value="Genomic_DNA"/>
</dbReference>
<evidence type="ECO:0000313" key="5">
    <source>
        <dbReference type="Proteomes" id="UP000248806"/>
    </source>
</evidence>
<feature type="domain" description="Beta-Casp" evidence="3">
    <location>
        <begin position="241"/>
        <end position="364"/>
    </location>
</feature>
<dbReference type="InterPro" id="IPR022712">
    <property type="entry name" value="Beta_Casp"/>
</dbReference>
<dbReference type="InterPro" id="IPR011108">
    <property type="entry name" value="RMMBL"/>
</dbReference>
<dbReference type="SMART" id="SM00849">
    <property type="entry name" value="Lactamase_B"/>
    <property type="match status" value="1"/>
</dbReference>
<comment type="caution">
    <text evidence="4">The sequence shown here is derived from an EMBL/GenBank/DDBJ whole genome shotgun (WGS) entry which is preliminary data.</text>
</comment>
<sequence length="1394" mass="154297">MNILFIGGASEVGASCLALQLAGRWIIVDAGVQFDRQADALPDLALLQDKPVQAIFVTHAHTDHIGALPLVHQAFPDAPIYASRATGLLIEVMLADSLKIMERRAAEEMELPLYSAELVGNMLNQIRPLPVGEFVTVPELPDVSIFASPAGHIAGAVSFGFAAPDGSLIVSGDISVTDQQTVPGAVPPPLPSPDLLILESTYGARLHANRQAEEQRFLQAVADGIARGGHVLIPCFGLGRGQEALLLLVEAQRQGHIPEFPLYVDGMVRRICSTYHLLPEALTPRLQRQMRQGYYPFAGKLITFVRDDPERERILSGPPACIISSSGRLTGGPSMWYASRLISNPTSSILLTGYQDEESPGKRLLDIADCQNDTLELNGQQLQVRCQVSRYYLSAHADSGELAAYASSLQARRIALVHGSNEARTALKARLSEADVILPANGQMLTVTHNTQPLQPAEAHPIDMAPQGIGRGTPFEAAHLEQLWRVVSQTPGLRIVTVRELARIWDGEATEETTSRILHVLSQDSHHRYFAPLYILEEAFWVRGTGNDPFSESIREQVIGQILLIQVAPGQAQPGLCHGLVPSASVRVEFAPGISRRRRYAYSAILDVLGPLPEHIQGDQVPSYLAHLSHQARAIRQGLSAKELAFQCQDSRTYHLGKLCELVGLSPTDPAARLAVAGLVRQNPHIFYAHQSFLKGEGPTHYTIAPNWRQATERREIPTRDIVFQIIESHIGHPSDLYRKSFNPTTGKVTLSFHFPEIARKQYQQVLQIAQQEAGVPIVISPQPHQQAMEQAAQQVLPAGLTLIGNPSIYYNQQRVHLNTSGQTTRIALAEACARFQEMTGWKLSIAGASLTSDRTSAPGAIAPPPDCKVLPPEEARYCAEQTFMQLPDFKKVVVDKTTRTLTLHFQFPDIAGAQQKHRLQALTEQTGWYVAISPETLNEDLLEQARDLLPEELQISGSLEIIAPRKLVRLFYRGQSTHQRLRETMHAFRAQTGWSLSLIHIPDSTRPKEKAAPPMPVEPGIMEMTAALQYAQQKLGDLQGYVRVGVENETCTLVPRFCFPDTAEQRYSAEFASVAAATGWHVRLHPFPHVPAIKDLVGRLLPRGLICTSLLSILQDKQEVRVVCAGEAAREEIEQVQQQFQEATGWTLVLQPSLLAENEHEDTPHTSRIQAMGHVFTVLTDAPDLYQISADERSHTIWLAFYFPERARERYKAQLQQLARETGWQVKIDEDVQPRALLETAQRLLPDGIFIVSKAIQRDQQLLRVSCTGTMKHEELQKIQKEFLAQTGWELHITCTGKPALHITAQGQMSEVEAQGFLLDELGKRGIPVQQISIDATQRSLRIHLRHARKLLDAALLAELEKHTGWHVHVAEITSTYSDTLSQNSLSSQAPGY</sequence>
<dbReference type="PANTHER" id="PTHR11203">
    <property type="entry name" value="CLEAVAGE AND POLYADENYLATION SPECIFICITY FACTOR FAMILY MEMBER"/>
    <property type="match status" value="1"/>
</dbReference>
<evidence type="ECO:0000313" key="4">
    <source>
        <dbReference type="EMBL" id="PZW29183.1"/>
    </source>
</evidence>
<dbReference type="GO" id="GO:0004527">
    <property type="term" value="F:exonuclease activity"/>
    <property type="evidence" value="ECO:0007669"/>
    <property type="project" value="UniProtKB-KW"/>
</dbReference>
<dbReference type="SUPFAM" id="SSF56281">
    <property type="entry name" value="Metallo-hydrolase/oxidoreductase"/>
    <property type="match status" value="1"/>
</dbReference>
<evidence type="ECO:0000259" key="3">
    <source>
        <dbReference type="SMART" id="SM01027"/>
    </source>
</evidence>
<dbReference type="Proteomes" id="UP000248806">
    <property type="component" value="Unassembled WGS sequence"/>
</dbReference>
<dbReference type="Pfam" id="PF00753">
    <property type="entry name" value="Lactamase_B"/>
    <property type="match status" value="1"/>
</dbReference>
<keyword evidence="4" id="KW-0540">Nuclease</keyword>
<protein>
    <submittedName>
        <fullName evidence="4">Cft2 family RNA processing exonuclease</fullName>
    </submittedName>
</protein>
<keyword evidence="4" id="KW-0269">Exonuclease</keyword>
<keyword evidence="1" id="KW-0378">Hydrolase</keyword>
<gene>
    <name evidence="4" type="ORF">EI42_02904</name>
</gene>
<keyword evidence="5" id="KW-1185">Reference proteome</keyword>
<organism evidence="4 5">
    <name type="scientific">Thermosporothrix hazakensis</name>
    <dbReference type="NCBI Taxonomy" id="644383"/>
    <lineage>
        <taxon>Bacteria</taxon>
        <taxon>Bacillati</taxon>
        <taxon>Chloroflexota</taxon>
        <taxon>Ktedonobacteria</taxon>
        <taxon>Ktedonobacterales</taxon>
        <taxon>Thermosporotrichaceae</taxon>
        <taxon>Thermosporothrix</taxon>
    </lineage>
</organism>
<evidence type="ECO:0000256" key="1">
    <source>
        <dbReference type="ARBA" id="ARBA00022801"/>
    </source>
</evidence>
<dbReference type="Pfam" id="PF07521">
    <property type="entry name" value="RMMBL"/>
    <property type="match status" value="1"/>
</dbReference>
<name>A0A326UES6_THEHA</name>
<dbReference type="SMART" id="SM01027">
    <property type="entry name" value="Beta-Casp"/>
    <property type="match status" value="1"/>
</dbReference>
<dbReference type="Gene3D" id="3.60.15.10">
    <property type="entry name" value="Ribonuclease Z/Hydroxyacylglutathione hydrolase-like"/>
    <property type="match status" value="1"/>
</dbReference>
<evidence type="ECO:0000259" key="2">
    <source>
        <dbReference type="SMART" id="SM00849"/>
    </source>
</evidence>
<dbReference type="Pfam" id="PF10996">
    <property type="entry name" value="Beta-Casp"/>
    <property type="match status" value="1"/>
</dbReference>
<proteinExistence type="predicted"/>
<dbReference type="Gene3D" id="3.40.50.10890">
    <property type="match status" value="1"/>
</dbReference>
<dbReference type="InterPro" id="IPR001279">
    <property type="entry name" value="Metallo-B-lactamas"/>
</dbReference>
<dbReference type="CDD" id="cd16295">
    <property type="entry name" value="TTHA0252-CPSF-like_MBL-fold"/>
    <property type="match status" value="1"/>
</dbReference>
<dbReference type="InterPro" id="IPR036866">
    <property type="entry name" value="RibonucZ/Hydroxyglut_hydro"/>
</dbReference>
<dbReference type="GO" id="GO:0004521">
    <property type="term" value="F:RNA endonuclease activity"/>
    <property type="evidence" value="ECO:0007669"/>
    <property type="project" value="TreeGrafter"/>
</dbReference>
<dbReference type="InterPro" id="IPR050698">
    <property type="entry name" value="MBL"/>
</dbReference>
<feature type="domain" description="Metallo-beta-lactamase" evidence="2">
    <location>
        <begin position="13"/>
        <end position="230"/>
    </location>
</feature>
<reference evidence="4 5" key="1">
    <citation type="submission" date="2018-06" db="EMBL/GenBank/DDBJ databases">
        <title>Genomic Encyclopedia of Archaeal and Bacterial Type Strains, Phase II (KMG-II): from individual species to whole genera.</title>
        <authorList>
            <person name="Goeker M."/>
        </authorList>
    </citation>
    <scope>NUCLEOTIDE SEQUENCE [LARGE SCALE GENOMIC DNA]</scope>
    <source>
        <strain evidence="4 5">ATCC BAA-1881</strain>
    </source>
</reference>
<dbReference type="RefSeq" id="WP_170142620.1">
    <property type="nucleotide sequence ID" value="NZ_BIFX01000001.1"/>
</dbReference>